<dbReference type="Gene3D" id="3.30.40.10">
    <property type="entry name" value="Zinc/RING finger domain, C3HC4 (zinc finger)"/>
    <property type="match status" value="1"/>
</dbReference>
<dbReference type="PANTHER" id="PTHR16047">
    <property type="entry name" value="RFWD3 PROTEIN"/>
    <property type="match status" value="1"/>
</dbReference>
<evidence type="ECO:0000256" key="6">
    <source>
        <dbReference type="ARBA" id="ARBA00022490"/>
    </source>
</evidence>
<reference evidence="23" key="1">
    <citation type="submission" date="2025-08" db="UniProtKB">
        <authorList>
            <consortium name="RefSeq"/>
        </authorList>
    </citation>
    <scope>IDENTIFICATION</scope>
</reference>
<evidence type="ECO:0000256" key="19">
    <source>
        <dbReference type="SAM" id="Coils"/>
    </source>
</evidence>
<keyword evidence="16" id="KW-0539">Nucleus</keyword>
<dbReference type="SUPFAM" id="SSF50978">
    <property type="entry name" value="WD40 repeat-like"/>
    <property type="match status" value="1"/>
</dbReference>
<evidence type="ECO:0000259" key="21">
    <source>
        <dbReference type="PROSITE" id="PS50089"/>
    </source>
</evidence>
<proteinExistence type="predicted"/>
<dbReference type="Proteomes" id="UP000694863">
    <property type="component" value="Unplaced"/>
</dbReference>
<dbReference type="InterPro" id="IPR037381">
    <property type="entry name" value="RFWD3"/>
</dbReference>
<evidence type="ECO:0000256" key="13">
    <source>
        <dbReference type="ARBA" id="ARBA00022786"/>
    </source>
</evidence>
<evidence type="ECO:0000256" key="18">
    <source>
        <dbReference type="PROSITE-ProRule" id="PRU00221"/>
    </source>
</evidence>
<dbReference type="InterPro" id="IPR013083">
    <property type="entry name" value="Znf_RING/FYVE/PHD"/>
</dbReference>
<evidence type="ECO:0000256" key="16">
    <source>
        <dbReference type="ARBA" id="ARBA00023242"/>
    </source>
</evidence>
<dbReference type="EC" id="2.3.2.27" evidence="5"/>
<keyword evidence="11" id="KW-0227">DNA damage</keyword>
<evidence type="ECO:0000256" key="4">
    <source>
        <dbReference type="ARBA" id="ARBA00004906"/>
    </source>
</evidence>
<dbReference type="SMART" id="SM00320">
    <property type="entry name" value="WD40"/>
    <property type="match status" value="2"/>
</dbReference>
<dbReference type="Gene3D" id="2.130.10.10">
    <property type="entry name" value="YVTN repeat-like/Quinoprotein amine dehydrogenase"/>
    <property type="match status" value="1"/>
</dbReference>
<feature type="domain" description="RING-type" evidence="21">
    <location>
        <begin position="248"/>
        <end position="292"/>
    </location>
</feature>
<dbReference type="InterPro" id="IPR015943">
    <property type="entry name" value="WD40/YVTN_repeat-like_dom_sf"/>
</dbReference>
<dbReference type="InterPro" id="IPR056527">
    <property type="entry name" value="WD40_RFWD3"/>
</dbReference>
<evidence type="ECO:0000256" key="10">
    <source>
        <dbReference type="ARBA" id="ARBA00022737"/>
    </source>
</evidence>
<keyword evidence="7 18" id="KW-0853">WD repeat</keyword>
<dbReference type="PROSITE" id="PS50089">
    <property type="entry name" value="ZF_RING_2"/>
    <property type="match status" value="1"/>
</dbReference>
<dbReference type="SMART" id="SM00184">
    <property type="entry name" value="RING"/>
    <property type="match status" value="1"/>
</dbReference>
<evidence type="ECO:0000256" key="14">
    <source>
        <dbReference type="ARBA" id="ARBA00022833"/>
    </source>
</evidence>
<dbReference type="GeneID" id="101652079"/>
<evidence type="ECO:0000256" key="12">
    <source>
        <dbReference type="ARBA" id="ARBA00022771"/>
    </source>
</evidence>
<dbReference type="CDD" id="cd16450">
    <property type="entry name" value="mRING-C3HGC3_RFWD3"/>
    <property type="match status" value="1"/>
</dbReference>
<keyword evidence="6" id="KW-0963">Cytoplasm</keyword>
<evidence type="ECO:0000256" key="2">
    <source>
        <dbReference type="ARBA" id="ARBA00004322"/>
    </source>
</evidence>
<evidence type="ECO:0000256" key="20">
    <source>
        <dbReference type="SAM" id="MobiDB-lite"/>
    </source>
</evidence>
<organism evidence="22 23">
    <name type="scientific">Echinops telfairi</name>
    <name type="common">Lesser hedgehog tenrec</name>
    <dbReference type="NCBI Taxonomy" id="9371"/>
    <lineage>
        <taxon>Eukaryota</taxon>
        <taxon>Metazoa</taxon>
        <taxon>Chordata</taxon>
        <taxon>Craniata</taxon>
        <taxon>Vertebrata</taxon>
        <taxon>Euteleostomi</taxon>
        <taxon>Mammalia</taxon>
        <taxon>Eutheria</taxon>
        <taxon>Afrotheria</taxon>
        <taxon>Tenrecidae</taxon>
        <taxon>Tenrecinae</taxon>
        <taxon>Echinops</taxon>
    </lineage>
</organism>
<comment type="pathway">
    <text evidence="4">Protein modification; protein ubiquitination.</text>
</comment>
<keyword evidence="8" id="KW-0808">Transferase</keyword>
<dbReference type="PANTHER" id="PTHR16047:SF7">
    <property type="entry name" value="E3 UBIQUITIN-PROTEIN LIGASE RFWD3"/>
    <property type="match status" value="1"/>
</dbReference>
<dbReference type="InterPro" id="IPR001841">
    <property type="entry name" value="Znf_RING"/>
</dbReference>
<feature type="compositionally biased region" description="Low complexity" evidence="20">
    <location>
        <begin position="202"/>
        <end position="213"/>
    </location>
</feature>
<dbReference type="InterPro" id="IPR036322">
    <property type="entry name" value="WD40_repeat_dom_sf"/>
</dbReference>
<name>A0ABM0ZQW3_ECHTE</name>
<evidence type="ECO:0000256" key="17">
    <source>
        <dbReference type="PROSITE-ProRule" id="PRU00175"/>
    </source>
</evidence>
<dbReference type="Pfam" id="PF13639">
    <property type="entry name" value="zf-RING_2"/>
    <property type="match status" value="1"/>
</dbReference>
<evidence type="ECO:0000256" key="5">
    <source>
        <dbReference type="ARBA" id="ARBA00012483"/>
    </source>
</evidence>
<evidence type="ECO:0000256" key="1">
    <source>
        <dbReference type="ARBA" id="ARBA00000900"/>
    </source>
</evidence>
<evidence type="ECO:0000256" key="7">
    <source>
        <dbReference type="ARBA" id="ARBA00022574"/>
    </source>
</evidence>
<keyword evidence="22" id="KW-1185">Reference proteome</keyword>
<dbReference type="InterPro" id="IPR001680">
    <property type="entry name" value="WD40_rpt"/>
</dbReference>
<feature type="coiled-coil region" evidence="19">
    <location>
        <begin position="316"/>
        <end position="350"/>
    </location>
</feature>
<evidence type="ECO:0000256" key="9">
    <source>
        <dbReference type="ARBA" id="ARBA00022723"/>
    </source>
</evidence>
<evidence type="ECO:0000256" key="11">
    <source>
        <dbReference type="ARBA" id="ARBA00022763"/>
    </source>
</evidence>
<keyword evidence="12 17" id="KW-0863">Zinc-finger</keyword>
<feature type="compositionally biased region" description="Polar residues" evidence="20">
    <location>
        <begin position="62"/>
        <end position="73"/>
    </location>
</feature>
<keyword evidence="13" id="KW-0833">Ubl conjugation pathway</keyword>
<dbReference type="Pfam" id="PF23419">
    <property type="entry name" value="WD40_RFWD3"/>
    <property type="match status" value="1"/>
</dbReference>
<keyword evidence="10" id="KW-0677">Repeat</keyword>
<keyword evidence="14" id="KW-0862">Zinc</keyword>
<feature type="region of interest" description="Disordered" evidence="20">
    <location>
        <begin position="1"/>
        <end position="242"/>
    </location>
</feature>
<keyword evidence="19" id="KW-0175">Coiled coil</keyword>
<feature type="repeat" description="WD" evidence="18">
    <location>
        <begin position="455"/>
        <end position="497"/>
    </location>
</feature>
<feature type="compositionally biased region" description="Basic residues" evidence="20">
    <location>
        <begin position="104"/>
        <end position="117"/>
    </location>
</feature>
<dbReference type="RefSeq" id="XP_012860613.1">
    <property type="nucleotide sequence ID" value="XM_013005159.2"/>
</dbReference>
<dbReference type="SUPFAM" id="SSF57850">
    <property type="entry name" value="RING/U-box"/>
    <property type="match status" value="1"/>
</dbReference>
<comment type="catalytic activity">
    <reaction evidence="1">
        <text>S-ubiquitinyl-[E2 ubiquitin-conjugating enzyme]-L-cysteine + [acceptor protein]-L-lysine = [E2 ubiquitin-conjugating enzyme]-L-cysteine + N(6)-ubiquitinyl-[acceptor protein]-L-lysine.</text>
        <dbReference type="EC" id="2.3.2.27"/>
    </reaction>
</comment>
<evidence type="ECO:0000313" key="22">
    <source>
        <dbReference type="Proteomes" id="UP000694863"/>
    </source>
</evidence>
<evidence type="ECO:0000313" key="23">
    <source>
        <dbReference type="RefSeq" id="XP_012860613.1"/>
    </source>
</evidence>
<accession>A0ABM0ZQW3</accession>
<protein>
    <recommendedName>
        <fullName evidence="5">RING-type E3 ubiquitin transferase</fullName>
        <ecNumber evidence="5">2.3.2.27</ecNumber>
    </recommendedName>
</protein>
<sequence>MEEQSDPLAAEEPPPPTVVVCNHEGPPVAQPAPLVFLDLNAEERMERGYPGTSAGEGPGSGANATAHGSSQEPRSPFINGAQGLHGTLEFQRLPPSNHRVGPIRTRRRAASAPRRARSGGSQRTGSARSRSSLEAFFQVSRTQPPLPADSYPEASNPASEDLEEESSNSGSDSDSTTAEDEEVVQGEEPRADVLGASGNDLAEPPGGPSAEPEVLCMDTKEDLPKQSPPKSNPLPTAEIADDEDGDTCTICLEQWTNAGEHRLSALRCGHLFGYTCISKWLKGQTRKCPQCNKKAKHSDIVVLYARTLKAVDTTEQERLRNSLLQEQKMRKQAELESAQCRLQLQVLSDECTRLHGQVRDLQNLLVCHQDQIMQLPKHSHVHSPGCLPSSQSQGQHQYHFQKTFSVSHTGNCRIMAHCETLSCLVVSQPSPQASFLPGFGVKMLSTANMRSSQYIPMHSKQIRALAFSSRSKDLLLSGSLDSTLKLTSLETNTVVQTYNAGRPVWSCCWCLDDHNYIYAGLANGSILIYDLRNTVSHIQELVPQKVRCPLVSLSYIPRAASAVFPCGGLLAGTLENASFWELKTGFSHWPHMLPLEPGGCTDFQTESNTRHCLVTYRPDKNHNTQRSVLMEMSYSQDDAGEPVCVCRPVQTFCGGPTCKLLTKNAIFQSPKNNGSLLVCSGDESSNSALLWDASSGSLLQKLRADQPVLDICPFEVNHHNYLATLTEKMVYIYRWG</sequence>
<keyword evidence="15" id="KW-0234">DNA repair</keyword>
<gene>
    <name evidence="23" type="primary">RFWD3</name>
</gene>
<comment type="subcellular location">
    <subcellularLocation>
        <location evidence="3">Cytoplasm</location>
    </subcellularLocation>
    <subcellularLocation>
        <location evidence="2">Nucleus</location>
        <location evidence="2">PML body</location>
    </subcellularLocation>
</comment>
<evidence type="ECO:0000256" key="8">
    <source>
        <dbReference type="ARBA" id="ARBA00022679"/>
    </source>
</evidence>
<evidence type="ECO:0000256" key="3">
    <source>
        <dbReference type="ARBA" id="ARBA00004496"/>
    </source>
</evidence>
<dbReference type="PROSITE" id="PS50082">
    <property type="entry name" value="WD_REPEATS_2"/>
    <property type="match status" value="1"/>
</dbReference>
<keyword evidence="9" id="KW-0479">Metal-binding</keyword>
<evidence type="ECO:0000256" key="15">
    <source>
        <dbReference type="ARBA" id="ARBA00023204"/>
    </source>
</evidence>